<dbReference type="Proteomes" id="UP000256253">
    <property type="component" value="Unassembled WGS sequence"/>
</dbReference>
<dbReference type="RefSeq" id="WP_170143966.1">
    <property type="nucleotide sequence ID" value="NZ_CBDRMH010000035.1"/>
</dbReference>
<sequence length="50" mass="5152">MKKALMVVAAAGAAAFASQKYKQGKVGKDMWSKASDKPGEKSFDATGTAS</sequence>
<dbReference type="EMBL" id="QTUA01000001">
    <property type="protein sequence ID" value="REF29573.1"/>
    <property type="molecule type" value="Genomic_DNA"/>
</dbReference>
<keyword evidence="3" id="KW-1185">Reference proteome</keyword>
<name>A0A3D9UMB5_9MICO</name>
<organism evidence="2 3">
    <name type="scientific">Calidifontibacter indicus</name>
    <dbReference type="NCBI Taxonomy" id="419650"/>
    <lineage>
        <taxon>Bacteria</taxon>
        <taxon>Bacillati</taxon>
        <taxon>Actinomycetota</taxon>
        <taxon>Actinomycetes</taxon>
        <taxon>Micrococcales</taxon>
        <taxon>Dermacoccaceae</taxon>
        <taxon>Calidifontibacter</taxon>
    </lineage>
</organism>
<dbReference type="NCBIfam" id="NF038356">
    <property type="entry name" value="actino_DLW39"/>
    <property type="match status" value="1"/>
</dbReference>
<gene>
    <name evidence="2" type="ORF">DFJ65_0526</name>
</gene>
<protein>
    <submittedName>
        <fullName evidence="2">Uncharacterized protein</fullName>
    </submittedName>
</protein>
<dbReference type="AlphaFoldDB" id="A0A3D9UMB5"/>
<comment type="caution">
    <text evidence="2">The sequence shown here is derived from an EMBL/GenBank/DDBJ whole genome shotgun (WGS) entry which is preliminary data.</text>
</comment>
<dbReference type="InterPro" id="IPR047990">
    <property type="entry name" value="DLW39-like"/>
</dbReference>
<accession>A0A3D9UMB5</accession>
<feature type="compositionally biased region" description="Basic and acidic residues" evidence="1">
    <location>
        <begin position="26"/>
        <end position="43"/>
    </location>
</feature>
<proteinExistence type="predicted"/>
<evidence type="ECO:0000313" key="3">
    <source>
        <dbReference type="Proteomes" id="UP000256253"/>
    </source>
</evidence>
<evidence type="ECO:0000256" key="1">
    <source>
        <dbReference type="SAM" id="MobiDB-lite"/>
    </source>
</evidence>
<evidence type="ECO:0000313" key="2">
    <source>
        <dbReference type="EMBL" id="REF29573.1"/>
    </source>
</evidence>
<feature type="region of interest" description="Disordered" evidence="1">
    <location>
        <begin position="21"/>
        <end position="50"/>
    </location>
</feature>
<reference evidence="2 3" key="1">
    <citation type="submission" date="2018-08" db="EMBL/GenBank/DDBJ databases">
        <title>Sequencing the genomes of 1000 actinobacteria strains.</title>
        <authorList>
            <person name="Klenk H.-P."/>
        </authorList>
    </citation>
    <scope>NUCLEOTIDE SEQUENCE [LARGE SCALE GENOMIC DNA]</scope>
    <source>
        <strain evidence="2 3">DSM 22967</strain>
    </source>
</reference>